<dbReference type="GO" id="GO:0008757">
    <property type="term" value="F:S-adenosylmethionine-dependent methyltransferase activity"/>
    <property type="evidence" value="ECO:0007669"/>
    <property type="project" value="InterPro"/>
</dbReference>
<dbReference type="PANTHER" id="PTHR47816">
    <property type="entry name" value="RIBOSOMAL RNA SMALL SUBUNIT METHYLTRANSFERASE C"/>
    <property type="match status" value="1"/>
</dbReference>
<evidence type="ECO:0000313" key="5">
    <source>
        <dbReference type="Proteomes" id="UP000215145"/>
    </source>
</evidence>
<name>A0A229NY84_9BACL</name>
<sequence>MSDHYYSRKPGVQENRQEHETKLRGFAFRFLTDNGVFSKGGIDYGSRFLIEQMQIGESDQILDVGCGYGPIGLTAAQLAPRGQVVMLDINERAIELATENARRNGITNADIRHSDLYEAVGTDTFDVILTNPPIRAGKAVVHRIFEEGAALLRPGGSMWVVIQKKQGAPSAEAKLQQLFGKVIEVGKDKGFRIFRAIGAETPQK</sequence>
<keyword evidence="1 4" id="KW-0489">Methyltransferase</keyword>
<dbReference type="AlphaFoldDB" id="A0A229NY84"/>
<accession>A0A229NY84</accession>
<proteinExistence type="predicted"/>
<keyword evidence="5" id="KW-1185">Reference proteome</keyword>
<evidence type="ECO:0000256" key="2">
    <source>
        <dbReference type="ARBA" id="ARBA00022679"/>
    </source>
</evidence>
<dbReference type="Proteomes" id="UP000215145">
    <property type="component" value="Unassembled WGS sequence"/>
</dbReference>
<gene>
    <name evidence="4" type="ORF">CGZ75_19250</name>
</gene>
<dbReference type="OrthoDB" id="9764961at2"/>
<protein>
    <submittedName>
        <fullName evidence="4">16S rRNA methyltransferase</fullName>
    </submittedName>
</protein>
<organism evidence="4 5">
    <name type="scientific">Paenibacillus herberti</name>
    <dbReference type="NCBI Taxonomy" id="1619309"/>
    <lineage>
        <taxon>Bacteria</taxon>
        <taxon>Bacillati</taxon>
        <taxon>Bacillota</taxon>
        <taxon>Bacilli</taxon>
        <taxon>Bacillales</taxon>
        <taxon>Paenibacillaceae</taxon>
        <taxon>Paenibacillus</taxon>
    </lineage>
</organism>
<dbReference type="EMBL" id="NMUQ01000002">
    <property type="protein sequence ID" value="OXM14986.1"/>
    <property type="molecule type" value="Genomic_DNA"/>
</dbReference>
<evidence type="ECO:0000259" key="3">
    <source>
        <dbReference type="Pfam" id="PF05175"/>
    </source>
</evidence>
<dbReference type="InterPro" id="IPR046977">
    <property type="entry name" value="RsmC/RlmG"/>
</dbReference>
<dbReference type="GO" id="GO:0032259">
    <property type="term" value="P:methylation"/>
    <property type="evidence" value="ECO:0007669"/>
    <property type="project" value="UniProtKB-KW"/>
</dbReference>
<dbReference type="RefSeq" id="WP_089525802.1">
    <property type="nucleotide sequence ID" value="NZ_NMUQ01000002.1"/>
</dbReference>
<dbReference type="InterPro" id="IPR029063">
    <property type="entry name" value="SAM-dependent_MTases_sf"/>
</dbReference>
<keyword evidence="2 4" id="KW-0808">Transferase</keyword>
<dbReference type="Gene3D" id="3.40.50.150">
    <property type="entry name" value="Vaccinia Virus protein VP39"/>
    <property type="match status" value="1"/>
</dbReference>
<comment type="caution">
    <text evidence="4">The sequence shown here is derived from an EMBL/GenBank/DDBJ whole genome shotgun (WGS) entry which is preliminary data.</text>
</comment>
<dbReference type="InterPro" id="IPR007848">
    <property type="entry name" value="Small_mtfrase_dom"/>
</dbReference>
<reference evidence="4 5" key="1">
    <citation type="submission" date="2017-07" db="EMBL/GenBank/DDBJ databases">
        <title>Paenibacillus herberti R33 genome sequencing and assembly.</title>
        <authorList>
            <person name="Su W."/>
        </authorList>
    </citation>
    <scope>NUCLEOTIDE SEQUENCE [LARGE SCALE GENOMIC DNA]</scope>
    <source>
        <strain evidence="4 5">R33</strain>
    </source>
</reference>
<dbReference type="SUPFAM" id="SSF53335">
    <property type="entry name" value="S-adenosyl-L-methionine-dependent methyltransferases"/>
    <property type="match status" value="1"/>
</dbReference>
<evidence type="ECO:0000313" key="4">
    <source>
        <dbReference type="EMBL" id="OXM14986.1"/>
    </source>
</evidence>
<dbReference type="Pfam" id="PF05175">
    <property type="entry name" value="MTS"/>
    <property type="match status" value="1"/>
</dbReference>
<dbReference type="PANTHER" id="PTHR47816:SF4">
    <property type="entry name" value="RIBOSOMAL RNA SMALL SUBUNIT METHYLTRANSFERASE C"/>
    <property type="match status" value="1"/>
</dbReference>
<evidence type="ECO:0000256" key="1">
    <source>
        <dbReference type="ARBA" id="ARBA00022603"/>
    </source>
</evidence>
<feature type="domain" description="Methyltransferase small" evidence="3">
    <location>
        <begin position="28"/>
        <end position="194"/>
    </location>
</feature>
<dbReference type="CDD" id="cd02440">
    <property type="entry name" value="AdoMet_MTases"/>
    <property type="match status" value="1"/>
</dbReference>